<keyword evidence="2" id="KW-1185">Reference proteome</keyword>
<reference evidence="1" key="1">
    <citation type="submission" date="2019-04" db="EMBL/GenBank/DDBJ databases">
        <title>Microbes associate with the intestines of laboratory mice.</title>
        <authorList>
            <person name="Navarre W."/>
            <person name="Wong E."/>
            <person name="Huang K.C."/>
            <person name="Tropini C."/>
            <person name="Ng K."/>
            <person name="Yu B."/>
        </authorList>
    </citation>
    <scope>NUCLEOTIDE SEQUENCE</scope>
    <source>
        <strain evidence="1">NM86_A22</strain>
    </source>
</reference>
<name>A0AC61S4B3_9BACT</name>
<evidence type="ECO:0000313" key="2">
    <source>
        <dbReference type="Proteomes" id="UP000305401"/>
    </source>
</evidence>
<protein>
    <submittedName>
        <fullName evidence="1">Uncharacterized protein</fullName>
    </submittedName>
</protein>
<proteinExistence type="predicted"/>
<dbReference type="Proteomes" id="UP000305401">
    <property type="component" value="Unassembled WGS sequence"/>
</dbReference>
<dbReference type="EMBL" id="SSTG01000158">
    <property type="protein sequence ID" value="THG44371.1"/>
    <property type="molecule type" value="Genomic_DNA"/>
</dbReference>
<sequence length="81" mass="9080">MCHFSAEPQPSHLYKGYGSPTDFQIRAYDLNKVVIDDRDITTSFLPGASGNSNVVMANVWAYEPGCTVKMLRRLTVTDLRI</sequence>
<accession>A0AC61S4B3</accession>
<evidence type="ECO:0000313" key="1">
    <source>
        <dbReference type="EMBL" id="THG44371.1"/>
    </source>
</evidence>
<comment type="caution">
    <text evidence="1">The sequence shown here is derived from an EMBL/GenBank/DDBJ whole genome shotgun (WGS) entry which is preliminary data.</text>
</comment>
<organism evidence="1 2">
    <name type="scientific">Muribaculum caecicola</name>
    <dbReference type="NCBI Taxonomy" id="3038144"/>
    <lineage>
        <taxon>Bacteria</taxon>
        <taxon>Pseudomonadati</taxon>
        <taxon>Bacteroidota</taxon>
        <taxon>Bacteroidia</taxon>
        <taxon>Bacteroidales</taxon>
        <taxon>Muribaculaceae</taxon>
        <taxon>Muribaculum</taxon>
    </lineage>
</organism>
<gene>
    <name evidence="1" type="ORF">E5990_09690</name>
</gene>